<dbReference type="Pfam" id="PF13041">
    <property type="entry name" value="PPR_2"/>
    <property type="match status" value="2"/>
</dbReference>
<dbReference type="NCBIfam" id="TIGR00756">
    <property type="entry name" value="PPR"/>
    <property type="match status" value="4"/>
</dbReference>
<evidence type="ECO:0000313" key="4">
    <source>
        <dbReference type="RefSeq" id="XP_039124881.1"/>
    </source>
</evidence>
<sequence length="601" mass="66809">MNQIEQLHSQLIVHGLLGETITVAKVVAFCSLSGAGDLIHARKVFDALPKRNRFMWNCIIRGFSMKDHRETLVLHRRMLSAGFTPNGFTLPFVLKSCATGSAFNETQMVHSLIFKLGFESQVFVMNALVHAYTMCGSVEFARKVFDEIPQRNVVSWNSMINGYSQLGNLREAFGLFKVMRDSGLKPDGFTLATLLSVCSQTGNLKFGLLVHHLIIVAGVDTCLIMGNALVDMYGKCRELNAAMSCFESMPKKNVVTWTSMVCALAKHGMIDGARCLFDEMPDKSLISWNAMLSSYVQCSRYRESLLLFQQMINSGVMPDDASLVTVLSVCSQIGDLIIGKQVHEYISANIVNPSVTLYNAIIDMYAKCGLLNIALQLFSSTPTKSVVSWNVIIGAAAMHGHANAAIDHFEQMVAAGFPPDGITFTGLLSACSHAGLSEIGEHYFNTMNHVYNVPYEIEHYACMVHLYGRGGQLKEAVELIRSMPMKPDIVVWGALLGACRIHGNVRIGNKILKHLLEMEQCNAGTYVLMSNIYSEARRWEDMKKLRNLMKIKGIKKDAGISLIEINGVVNEFLVDDMRHERAEEIYISLDRLTHHLMSTKA</sequence>
<reference evidence="4" key="2">
    <citation type="submission" date="2025-08" db="UniProtKB">
        <authorList>
            <consortium name="RefSeq"/>
        </authorList>
    </citation>
    <scope>IDENTIFICATION</scope>
</reference>
<dbReference type="FunFam" id="1.25.40.10:FF:000090">
    <property type="entry name" value="Pentatricopeptide repeat-containing protein, chloroplastic"/>
    <property type="match status" value="1"/>
</dbReference>
<dbReference type="Proteomes" id="UP001515500">
    <property type="component" value="Chromosome 1"/>
</dbReference>
<dbReference type="InterPro" id="IPR046960">
    <property type="entry name" value="PPR_At4g14850-like_plant"/>
</dbReference>
<dbReference type="Pfam" id="PF01535">
    <property type="entry name" value="PPR"/>
    <property type="match status" value="5"/>
</dbReference>
<dbReference type="GO" id="GO:0009451">
    <property type="term" value="P:RNA modification"/>
    <property type="evidence" value="ECO:0007669"/>
    <property type="project" value="InterPro"/>
</dbReference>
<evidence type="ECO:0000256" key="2">
    <source>
        <dbReference type="PROSITE-ProRule" id="PRU00708"/>
    </source>
</evidence>
<evidence type="ECO:0000313" key="3">
    <source>
        <dbReference type="Proteomes" id="UP001515500"/>
    </source>
</evidence>
<dbReference type="RefSeq" id="XP_039124881.1">
    <property type="nucleotide sequence ID" value="XM_039268947.1"/>
</dbReference>
<dbReference type="AlphaFoldDB" id="A0AB40BCF5"/>
<dbReference type="FunFam" id="1.25.40.10:FF:000427">
    <property type="entry name" value="Pentatricopeptide repeat-containing protein chloroplastic"/>
    <property type="match status" value="1"/>
</dbReference>
<dbReference type="PANTHER" id="PTHR47926:SF528">
    <property type="entry name" value="PENTATRICOPEPTIDE REPEAT-CONTAINING PROTEIN"/>
    <property type="match status" value="1"/>
</dbReference>
<accession>A0AB40BCF5</accession>
<dbReference type="GeneID" id="120261178"/>
<feature type="repeat" description="PPR" evidence="2">
    <location>
        <begin position="152"/>
        <end position="186"/>
    </location>
</feature>
<dbReference type="InterPro" id="IPR011990">
    <property type="entry name" value="TPR-like_helical_dom_sf"/>
</dbReference>
<name>A0AB40BCF5_DIOCR</name>
<organism evidence="3 4">
    <name type="scientific">Dioscorea cayennensis subsp. rotundata</name>
    <name type="common">White Guinea yam</name>
    <name type="synonym">Dioscorea rotundata</name>
    <dbReference type="NCBI Taxonomy" id="55577"/>
    <lineage>
        <taxon>Eukaryota</taxon>
        <taxon>Viridiplantae</taxon>
        <taxon>Streptophyta</taxon>
        <taxon>Embryophyta</taxon>
        <taxon>Tracheophyta</taxon>
        <taxon>Spermatophyta</taxon>
        <taxon>Magnoliopsida</taxon>
        <taxon>Liliopsida</taxon>
        <taxon>Dioscoreales</taxon>
        <taxon>Dioscoreaceae</taxon>
        <taxon>Dioscorea</taxon>
    </lineage>
</organism>
<dbReference type="PROSITE" id="PS51375">
    <property type="entry name" value="PPR"/>
    <property type="match status" value="4"/>
</dbReference>
<dbReference type="PANTHER" id="PTHR47926">
    <property type="entry name" value="PENTATRICOPEPTIDE REPEAT-CONTAINING PROTEIN"/>
    <property type="match status" value="1"/>
</dbReference>
<gene>
    <name evidence="4" type="primary">LOC120261178</name>
</gene>
<reference evidence="3" key="1">
    <citation type="submission" date="2025-05" db="UniProtKB">
        <authorList>
            <consortium name="RefSeq"/>
        </authorList>
    </citation>
    <scope>NUCLEOTIDE SEQUENCE [LARGE SCALE GENOMIC DNA]</scope>
</reference>
<dbReference type="InterPro" id="IPR002885">
    <property type="entry name" value="PPR_rpt"/>
</dbReference>
<keyword evidence="3" id="KW-1185">Reference proteome</keyword>
<dbReference type="FunFam" id="1.25.40.10:FF:000348">
    <property type="entry name" value="Pentatricopeptide repeat-containing protein chloroplastic"/>
    <property type="match status" value="1"/>
</dbReference>
<dbReference type="Pfam" id="PF20431">
    <property type="entry name" value="E_motif"/>
    <property type="match status" value="1"/>
</dbReference>
<protein>
    <submittedName>
        <fullName evidence="4">Pentatricopeptide repeat-containing protein At2g22410, mitochondrial-like</fullName>
    </submittedName>
</protein>
<keyword evidence="1" id="KW-0677">Repeat</keyword>
<dbReference type="GO" id="GO:0003723">
    <property type="term" value="F:RNA binding"/>
    <property type="evidence" value="ECO:0007669"/>
    <property type="project" value="InterPro"/>
</dbReference>
<dbReference type="Gene3D" id="1.25.40.10">
    <property type="entry name" value="Tetratricopeptide repeat domain"/>
    <property type="match status" value="4"/>
</dbReference>
<proteinExistence type="predicted"/>
<feature type="repeat" description="PPR" evidence="2">
    <location>
        <begin position="284"/>
        <end position="318"/>
    </location>
</feature>
<feature type="repeat" description="PPR" evidence="2">
    <location>
        <begin position="385"/>
        <end position="419"/>
    </location>
</feature>
<feature type="repeat" description="PPR" evidence="2">
    <location>
        <begin position="253"/>
        <end position="283"/>
    </location>
</feature>
<dbReference type="InterPro" id="IPR046848">
    <property type="entry name" value="E_motif"/>
</dbReference>
<evidence type="ECO:0000256" key="1">
    <source>
        <dbReference type="ARBA" id="ARBA00022737"/>
    </source>
</evidence>